<comment type="caution">
    <text evidence="5">The sequence shown here is derived from an EMBL/GenBank/DDBJ whole genome shotgun (WGS) entry which is preliminary data.</text>
</comment>
<reference evidence="5" key="1">
    <citation type="submission" date="2022-12" db="EMBL/GenBank/DDBJ databases">
        <title>Draft genome assemblies for two species of Escallonia (Escalloniales).</title>
        <authorList>
            <person name="Chanderbali A."/>
            <person name="Dervinis C."/>
            <person name="Anghel I."/>
            <person name="Soltis D."/>
            <person name="Soltis P."/>
            <person name="Zapata F."/>
        </authorList>
    </citation>
    <scope>NUCLEOTIDE SEQUENCE</scope>
    <source>
        <strain evidence="5">UCBG92.1500</strain>
        <tissue evidence="5">Leaf</tissue>
    </source>
</reference>
<dbReference type="FunFam" id="1.25.40.10:FF:000348">
    <property type="entry name" value="Pentatricopeptide repeat-containing protein chloroplastic"/>
    <property type="match status" value="1"/>
</dbReference>
<feature type="domain" description="DYW" evidence="4">
    <location>
        <begin position="636"/>
        <end position="728"/>
    </location>
</feature>
<dbReference type="PROSITE" id="PS51375">
    <property type="entry name" value="PPR"/>
    <property type="match status" value="4"/>
</dbReference>
<dbReference type="InterPro" id="IPR002885">
    <property type="entry name" value="PPR_rpt"/>
</dbReference>
<dbReference type="AlphaFoldDB" id="A0AA88UF82"/>
<keyword evidence="6" id="KW-1185">Reference proteome</keyword>
<evidence type="ECO:0000313" key="6">
    <source>
        <dbReference type="Proteomes" id="UP001187471"/>
    </source>
</evidence>
<dbReference type="EMBL" id="JAVXUO010001613">
    <property type="protein sequence ID" value="KAK2980608.1"/>
    <property type="molecule type" value="Genomic_DNA"/>
</dbReference>
<dbReference type="InterPro" id="IPR032867">
    <property type="entry name" value="DYW_dom"/>
</dbReference>
<dbReference type="InterPro" id="IPR011990">
    <property type="entry name" value="TPR-like_helical_dom_sf"/>
</dbReference>
<evidence type="ECO:0000259" key="4">
    <source>
        <dbReference type="Pfam" id="PF14432"/>
    </source>
</evidence>
<feature type="repeat" description="PPR" evidence="3">
    <location>
        <begin position="421"/>
        <end position="455"/>
    </location>
</feature>
<gene>
    <name evidence="5" type="ORF">RJ640_011416</name>
</gene>
<organism evidence="5 6">
    <name type="scientific">Escallonia rubra</name>
    <dbReference type="NCBI Taxonomy" id="112253"/>
    <lineage>
        <taxon>Eukaryota</taxon>
        <taxon>Viridiplantae</taxon>
        <taxon>Streptophyta</taxon>
        <taxon>Embryophyta</taxon>
        <taxon>Tracheophyta</taxon>
        <taxon>Spermatophyta</taxon>
        <taxon>Magnoliopsida</taxon>
        <taxon>eudicotyledons</taxon>
        <taxon>Gunneridae</taxon>
        <taxon>Pentapetalae</taxon>
        <taxon>asterids</taxon>
        <taxon>campanulids</taxon>
        <taxon>Escalloniales</taxon>
        <taxon>Escalloniaceae</taxon>
        <taxon>Escallonia</taxon>
    </lineage>
</organism>
<dbReference type="FunFam" id="1.25.40.10:FF:000325">
    <property type="entry name" value="Pentatricopeptide repeat-containing protein At4g14820"/>
    <property type="match status" value="1"/>
</dbReference>
<name>A0AA88UF82_9ASTE</name>
<evidence type="ECO:0000256" key="2">
    <source>
        <dbReference type="ARBA" id="ARBA00022737"/>
    </source>
</evidence>
<dbReference type="Pfam" id="PF20431">
    <property type="entry name" value="E_motif"/>
    <property type="match status" value="1"/>
</dbReference>
<dbReference type="InterPro" id="IPR046848">
    <property type="entry name" value="E_motif"/>
</dbReference>
<dbReference type="Pfam" id="PF13041">
    <property type="entry name" value="PPR_2"/>
    <property type="match status" value="3"/>
</dbReference>
<sequence length="728" mass="81730">MAIMTHPILPFSPHSLPTPTTTALHHHYTHLLSSISTSLPHLKQVHAQILRHRLDRSNSLLLTLLLSSFPHNAAYAVSLFHQLHRPETHLSNRFLRELSRSSQPENTLSVFERMRREGLGVDRFSFPSLLKASARVSGLSEGMELHGLAAKMGFDSDPFVQTALVGMYAACGEIRDARQMFDKMSHRDIVTWNTMIDGYCQSGLFDDVLPLFEEMKSSNIEPDEKMFSTVLSACGRAANLDFGKAIHELVTEKNVAVDSHLQSVLVTMYAGCGSMDVAQTLFAKLTPKNVVASTAMVNGYSKVGQVEAARLIFNQMVEKDLVCWSAMISGYAESDQPQEALKLFNEMQVSGLKPDQVTMLSVISACAQLGAMDQAKWIHKFVDNSGFGKALPVNNALIDMYAKCGSLESARGVFVQMRRRNVISWTSMISAFAMHGDASNALKLFHQMKAENIEPNGVTFVGVLYACSHAGLVEEGRNIFDSMVNAYNIAPKHEHYGCMVDLYGRANLLREALELVESMPFAPNFIIWGSLMAACRKHGELELGEFAAKQLLELDPEHDGAHVLLSNIYAKERRWQDVGDVRNSMKHKGIFKEKGCSRIELNSELHEFLTADKNHKQADEIYAKLNEMVSELKLVGYAPNTSNVLVDLNEEDKKEAVLWHSEKLAVSYGLIRQKQGSCIRIIKNLRICEDCHTYMKLVSNFYRTEIVIRDRTRFHHFRDGVCSCNDYW</sequence>
<dbReference type="FunFam" id="1.25.40.10:FF:000427">
    <property type="entry name" value="Pentatricopeptide repeat-containing protein chloroplastic"/>
    <property type="match status" value="1"/>
</dbReference>
<dbReference type="Proteomes" id="UP001187471">
    <property type="component" value="Unassembled WGS sequence"/>
</dbReference>
<feature type="repeat" description="PPR" evidence="3">
    <location>
        <begin position="320"/>
        <end position="354"/>
    </location>
</feature>
<feature type="repeat" description="PPR" evidence="3">
    <location>
        <begin position="289"/>
        <end position="319"/>
    </location>
</feature>
<dbReference type="NCBIfam" id="TIGR00756">
    <property type="entry name" value="PPR"/>
    <property type="match status" value="5"/>
</dbReference>
<proteinExistence type="inferred from homology"/>
<dbReference type="PANTHER" id="PTHR47926">
    <property type="entry name" value="PENTATRICOPEPTIDE REPEAT-CONTAINING PROTEIN"/>
    <property type="match status" value="1"/>
</dbReference>
<dbReference type="SUPFAM" id="SSF48452">
    <property type="entry name" value="TPR-like"/>
    <property type="match status" value="2"/>
</dbReference>
<dbReference type="GO" id="GO:0008270">
    <property type="term" value="F:zinc ion binding"/>
    <property type="evidence" value="ECO:0007669"/>
    <property type="project" value="InterPro"/>
</dbReference>
<dbReference type="GO" id="GO:0009451">
    <property type="term" value="P:RNA modification"/>
    <property type="evidence" value="ECO:0007669"/>
    <property type="project" value="InterPro"/>
</dbReference>
<comment type="similarity">
    <text evidence="1">Belongs to the PPR family. PCMP-H subfamily.</text>
</comment>
<evidence type="ECO:0000313" key="5">
    <source>
        <dbReference type="EMBL" id="KAK2980608.1"/>
    </source>
</evidence>
<dbReference type="Pfam" id="PF14432">
    <property type="entry name" value="DYW_deaminase"/>
    <property type="match status" value="1"/>
</dbReference>
<protein>
    <recommendedName>
        <fullName evidence="4">DYW domain-containing protein</fullName>
    </recommendedName>
</protein>
<dbReference type="Gene3D" id="1.25.40.10">
    <property type="entry name" value="Tetratricopeptide repeat domain"/>
    <property type="match status" value="3"/>
</dbReference>
<evidence type="ECO:0000256" key="1">
    <source>
        <dbReference type="ARBA" id="ARBA00006643"/>
    </source>
</evidence>
<keyword evidence="2" id="KW-0677">Repeat</keyword>
<dbReference type="InterPro" id="IPR046960">
    <property type="entry name" value="PPR_At4g14850-like_plant"/>
</dbReference>
<accession>A0AA88UF82</accession>
<dbReference type="PANTHER" id="PTHR47926:SF347">
    <property type="entry name" value="PENTATRICOPEPTIDE REPEAT-CONTAINING PROTEIN"/>
    <property type="match status" value="1"/>
</dbReference>
<evidence type="ECO:0000256" key="3">
    <source>
        <dbReference type="PROSITE-ProRule" id="PRU00708"/>
    </source>
</evidence>
<dbReference type="GO" id="GO:0003723">
    <property type="term" value="F:RNA binding"/>
    <property type="evidence" value="ECO:0007669"/>
    <property type="project" value="InterPro"/>
</dbReference>
<feature type="repeat" description="PPR" evidence="3">
    <location>
        <begin position="188"/>
        <end position="222"/>
    </location>
</feature>
<dbReference type="Pfam" id="PF01535">
    <property type="entry name" value="PPR"/>
    <property type="match status" value="1"/>
</dbReference>